<dbReference type="PROSITE" id="PS50977">
    <property type="entry name" value="HTH_TETR_2"/>
    <property type="match status" value="1"/>
</dbReference>
<feature type="domain" description="HTH tetR-type" evidence="3">
    <location>
        <begin position="29"/>
        <end position="89"/>
    </location>
</feature>
<evidence type="ECO:0000256" key="1">
    <source>
        <dbReference type="ARBA" id="ARBA00023125"/>
    </source>
</evidence>
<dbReference type="GO" id="GO:0006355">
    <property type="term" value="P:regulation of DNA-templated transcription"/>
    <property type="evidence" value="ECO:0007669"/>
    <property type="project" value="UniProtKB-ARBA"/>
</dbReference>
<evidence type="ECO:0000313" key="4">
    <source>
        <dbReference type="EMBL" id="TDG79039.1"/>
    </source>
</evidence>
<feature type="DNA-binding region" description="H-T-H motif" evidence="2">
    <location>
        <begin position="52"/>
        <end position="71"/>
    </location>
</feature>
<gene>
    <name evidence="4" type="ORF">C5L32_001239</name>
</gene>
<dbReference type="PANTHER" id="PTHR30055">
    <property type="entry name" value="HTH-TYPE TRANSCRIPTIONAL REGULATOR RUTR"/>
    <property type="match status" value="1"/>
</dbReference>
<dbReference type="Pfam" id="PF00440">
    <property type="entry name" value="TetR_N"/>
    <property type="match status" value="1"/>
</dbReference>
<dbReference type="EMBL" id="PUFP01000031">
    <property type="protein sequence ID" value="TDG79039.1"/>
    <property type="molecule type" value="Genomic_DNA"/>
</dbReference>
<evidence type="ECO:0000313" key="5">
    <source>
        <dbReference type="Proteomes" id="UP000295181"/>
    </source>
</evidence>
<dbReference type="AlphaFoldDB" id="A0A4R5NRL6"/>
<evidence type="ECO:0000256" key="2">
    <source>
        <dbReference type="PROSITE-ProRule" id="PRU00335"/>
    </source>
</evidence>
<dbReference type="Proteomes" id="UP000295181">
    <property type="component" value="Unassembled WGS sequence"/>
</dbReference>
<dbReference type="PANTHER" id="PTHR30055:SF222">
    <property type="entry name" value="REGULATORY PROTEIN"/>
    <property type="match status" value="1"/>
</dbReference>
<dbReference type="Gene3D" id="1.10.10.60">
    <property type="entry name" value="Homeodomain-like"/>
    <property type="match status" value="1"/>
</dbReference>
<sequence>MASTSIQSFYSEDIDSTYSEDIDSTKDLPQKQKQVLKACLDLFAAKGFEATTTADIAERAGVSQGTVYKRFKTKEQLLQAVVQPLFSQTVPRAAQEFSEDLKRFKYDSLAEFLKPTLKNRLTFASENKQILKILFMQAVNDPQLLSELVVPVKAVLTTTIPKVIDQLKERHLLVDWETSRILEYVLSIGAGFGAQIILLDRKVDLDRDIDQAVEFLVKGLSPDNK</sequence>
<protein>
    <recommendedName>
        <fullName evidence="3">HTH tetR-type domain-containing protein</fullName>
    </recommendedName>
</protein>
<accession>A0A4R5NRL6</accession>
<dbReference type="PRINTS" id="PR00455">
    <property type="entry name" value="HTHTETR"/>
</dbReference>
<dbReference type="InterPro" id="IPR009057">
    <property type="entry name" value="Homeodomain-like_sf"/>
</dbReference>
<dbReference type="SUPFAM" id="SSF46689">
    <property type="entry name" value="Homeodomain-like"/>
    <property type="match status" value="1"/>
</dbReference>
<dbReference type="GeneID" id="72461367"/>
<dbReference type="InterPro" id="IPR001647">
    <property type="entry name" value="HTH_TetR"/>
</dbReference>
<proteinExistence type="predicted"/>
<evidence type="ECO:0000259" key="3">
    <source>
        <dbReference type="PROSITE" id="PS50977"/>
    </source>
</evidence>
<dbReference type="RefSeq" id="WP_056938851.1">
    <property type="nucleotide sequence ID" value="NZ_AZDM01000012.1"/>
</dbReference>
<dbReference type="GO" id="GO:0003677">
    <property type="term" value="F:DNA binding"/>
    <property type="evidence" value="ECO:0007669"/>
    <property type="project" value="UniProtKB-UniRule"/>
</dbReference>
<dbReference type="InterPro" id="IPR050109">
    <property type="entry name" value="HTH-type_TetR-like_transc_reg"/>
</dbReference>
<comment type="caution">
    <text evidence="4">The sequence shown here is derived from an EMBL/GenBank/DDBJ whole genome shotgun (WGS) entry which is preliminary data.</text>
</comment>
<reference evidence="4 5" key="1">
    <citation type="journal article" date="2019" name="Appl. Microbiol. Biotechnol.">
        <title>Uncovering carbohydrate metabolism through a genotype-phenotype association study of 56 lactic acid bacteria genomes.</title>
        <authorList>
            <person name="Buron-Moles G."/>
            <person name="Chailyan A."/>
            <person name="Dolejs I."/>
            <person name="Forster J."/>
            <person name="Miks M.H."/>
        </authorList>
    </citation>
    <scope>NUCLEOTIDE SEQUENCE [LARGE SCALE GENOMIC DNA]</scope>
    <source>
        <strain evidence="4 5">ATCC 4005</strain>
    </source>
</reference>
<organism evidence="4 5">
    <name type="scientific">Lentilactobacillus buchneri DSM 20057</name>
    <dbReference type="NCBI Taxonomy" id="1423728"/>
    <lineage>
        <taxon>Bacteria</taxon>
        <taxon>Bacillati</taxon>
        <taxon>Bacillota</taxon>
        <taxon>Bacilli</taxon>
        <taxon>Lactobacillales</taxon>
        <taxon>Lactobacillaceae</taxon>
        <taxon>Lentilactobacillus</taxon>
    </lineage>
</organism>
<keyword evidence="1 2" id="KW-0238">DNA-binding</keyword>
<dbReference type="InterPro" id="IPR023772">
    <property type="entry name" value="DNA-bd_HTH_TetR-type_CS"/>
</dbReference>
<dbReference type="Gene3D" id="1.10.357.10">
    <property type="entry name" value="Tetracycline Repressor, domain 2"/>
    <property type="match status" value="1"/>
</dbReference>
<name>A0A4R5NRL6_LENBU</name>
<dbReference type="PROSITE" id="PS01081">
    <property type="entry name" value="HTH_TETR_1"/>
    <property type="match status" value="1"/>
</dbReference>